<protein>
    <submittedName>
        <fullName evidence="2">MarR family winged helix-turn-helix transcriptional regulator</fullName>
    </submittedName>
</protein>
<dbReference type="InterPro" id="IPR036388">
    <property type="entry name" value="WH-like_DNA-bd_sf"/>
</dbReference>
<gene>
    <name evidence="2" type="ORF">ACFODZ_13840</name>
</gene>
<dbReference type="InterPro" id="IPR000835">
    <property type="entry name" value="HTH_MarR-typ"/>
</dbReference>
<dbReference type="InterPro" id="IPR039422">
    <property type="entry name" value="MarR/SlyA-like"/>
</dbReference>
<dbReference type="Pfam" id="PF01047">
    <property type="entry name" value="MarR"/>
    <property type="match status" value="1"/>
</dbReference>
<evidence type="ECO:0000313" key="2">
    <source>
        <dbReference type="EMBL" id="MFC3195330.1"/>
    </source>
</evidence>
<dbReference type="PANTHER" id="PTHR33164">
    <property type="entry name" value="TRANSCRIPTIONAL REGULATOR, MARR FAMILY"/>
    <property type="match status" value="1"/>
</dbReference>
<sequence>MKPNQQSDTLIKLWAQTTAITRKLDASLGAVHGIGFAEYMLMHRLHLAAQHTMRRIDLAHELCRSASGVTKMLNPMEKIGLVAKDINPRDARVSLVKLTATGEQTYQQASNTLNQISAEVFSHIDSADTGTMHGLVAGLKP</sequence>
<dbReference type="EMBL" id="JBHRTS010000007">
    <property type="protein sequence ID" value="MFC3195330.1"/>
    <property type="molecule type" value="Genomic_DNA"/>
</dbReference>
<dbReference type="InterPro" id="IPR036390">
    <property type="entry name" value="WH_DNA-bd_sf"/>
</dbReference>
<evidence type="ECO:0000313" key="3">
    <source>
        <dbReference type="Proteomes" id="UP001595533"/>
    </source>
</evidence>
<feature type="domain" description="HTH marR-type" evidence="1">
    <location>
        <begin position="10"/>
        <end position="141"/>
    </location>
</feature>
<dbReference type="Gene3D" id="1.10.10.10">
    <property type="entry name" value="Winged helix-like DNA-binding domain superfamily/Winged helix DNA-binding domain"/>
    <property type="match status" value="1"/>
</dbReference>
<dbReference type="RefSeq" id="WP_077411572.1">
    <property type="nucleotide sequence ID" value="NZ_JBHRTS010000007.1"/>
</dbReference>
<reference evidence="3" key="1">
    <citation type="journal article" date="2019" name="Int. J. Syst. Evol. Microbiol.">
        <title>The Global Catalogue of Microorganisms (GCM) 10K type strain sequencing project: providing services to taxonomists for standard genome sequencing and annotation.</title>
        <authorList>
            <consortium name="The Broad Institute Genomics Platform"/>
            <consortium name="The Broad Institute Genome Sequencing Center for Infectious Disease"/>
            <person name="Wu L."/>
            <person name="Ma J."/>
        </authorList>
    </citation>
    <scope>NUCLEOTIDE SEQUENCE [LARGE SCALE GENOMIC DNA]</scope>
    <source>
        <strain evidence="3">KCTC 42953</strain>
    </source>
</reference>
<dbReference type="Proteomes" id="UP001595533">
    <property type="component" value="Unassembled WGS sequence"/>
</dbReference>
<comment type="caution">
    <text evidence="2">The sequence shown here is derived from an EMBL/GenBank/DDBJ whole genome shotgun (WGS) entry which is preliminary data.</text>
</comment>
<proteinExistence type="predicted"/>
<accession>A0ABV7JB50</accession>
<dbReference type="SMART" id="SM00347">
    <property type="entry name" value="HTH_MARR"/>
    <property type="match status" value="1"/>
</dbReference>
<evidence type="ECO:0000259" key="1">
    <source>
        <dbReference type="PROSITE" id="PS50995"/>
    </source>
</evidence>
<dbReference type="PROSITE" id="PS50995">
    <property type="entry name" value="HTH_MARR_2"/>
    <property type="match status" value="1"/>
</dbReference>
<dbReference type="PANTHER" id="PTHR33164:SF94">
    <property type="entry name" value="TRANSCRIPTIONAL REGULATORY PROTEIN-RELATED"/>
    <property type="match status" value="1"/>
</dbReference>
<name>A0ABV7JB50_9GAMM</name>
<keyword evidence="3" id="KW-1185">Reference proteome</keyword>
<dbReference type="SUPFAM" id="SSF46785">
    <property type="entry name" value="Winged helix' DNA-binding domain"/>
    <property type="match status" value="1"/>
</dbReference>
<organism evidence="2 3">
    <name type="scientific">Marinicella sediminis</name>
    <dbReference type="NCBI Taxonomy" id="1792834"/>
    <lineage>
        <taxon>Bacteria</taxon>
        <taxon>Pseudomonadati</taxon>
        <taxon>Pseudomonadota</taxon>
        <taxon>Gammaproteobacteria</taxon>
        <taxon>Lysobacterales</taxon>
        <taxon>Marinicellaceae</taxon>
        <taxon>Marinicella</taxon>
    </lineage>
</organism>